<evidence type="ECO:0000313" key="3">
    <source>
        <dbReference type="Proteomes" id="UP000053405"/>
    </source>
</evidence>
<name>L7LD56_9ACTN</name>
<dbReference type="InterPro" id="IPR000192">
    <property type="entry name" value="Aminotrans_V_dom"/>
</dbReference>
<evidence type="ECO:0000313" key="2">
    <source>
        <dbReference type="EMBL" id="GAC58854.1"/>
    </source>
</evidence>
<protein>
    <recommendedName>
        <fullName evidence="1">Aminotransferase class V domain-containing protein</fullName>
    </recommendedName>
</protein>
<dbReference type="AlphaFoldDB" id="L7LD56"/>
<accession>L7LD56</accession>
<evidence type="ECO:0000259" key="1">
    <source>
        <dbReference type="Pfam" id="PF00266"/>
    </source>
</evidence>
<dbReference type="eggNOG" id="COG0520">
    <property type="taxonomic scope" value="Bacteria"/>
</dbReference>
<dbReference type="PANTHER" id="PTHR43586">
    <property type="entry name" value="CYSTEINE DESULFURASE"/>
    <property type="match status" value="1"/>
</dbReference>
<dbReference type="Gene3D" id="3.40.640.10">
    <property type="entry name" value="Type I PLP-dependent aspartate aminotransferase-like (Major domain)"/>
    <property type="match status" value="1"/>
</dbReference>
<dbReference type="InterPro" id="IPR015421">
    <property type="entry name" value="PyrdxlP-dep_Trfase_major"/>
</dbReference>
<keyword evidence="3" id="KW-1185">Reference proteome</keyword>
<dbReference type="Pfam" id="PF00266">
    <property type="entry name" value="Aminotran_5"/>
    <property type="match status" value="1"/>
</dbReference>
<dbReference type="SUPFAM" id="SSF53383">
    <property type="entry name" value="PLP-dependent transferases"/>
    <property type="match status" value="1"/>
</dbReference>
<reference evidence="2 3" key="1">
    <citation type="submission" date="2012-12" db="EMBL/GenBank/DDBJ databases">
        <title>Whole genome shotgun sequence of Gordonia hirsuta NBRC 16056.</title>
        <authorList>
            <person name="Isaki-Nakamura S."/>
            <person name="Hosoyama A."/>
            <person name="Tsuchikane K."/>
            <person name="Katsumata H."/>
            <person name="Baba S."/>
            <person name="Yamazaki S."/>
            <person name="Fujita N."/>
        </authorList>
    </citation>
    <scope>NUCLEOTIDE SEQUENCE [LARGE SCALE GENOMIC DNA]</scope>
    <source>
        <strain evidence="2 3">NBRC 16056</strain>
    </source>
</reference>
<proteinExistence type="predicted"/>
<dbReference type="EMBL" id="BANT01000055">
    <property type="protein sequence ID" value="GAC58854.1"/>
    <property type="molecule type" value="Genomic_DNA"/>
</dbReference>
<gene>
    <name evidence="2" type="ORF">GOHSU_55_00090</name>
</gene>
<dbReference type="InterPro" id="IPR015424">
    <property type="entry name" value="PyrdxlP-dep_Trfase"/>
</dbReference>
<dbReference type="STRING" id="1121927.GOHSU_55_00090"/>
<dbReference type="Proteomes" id="UP000053405">
    <property type="component" value="Unassembled WGS sequence"/>
</dbReference>
<dbReference type="Gene3D" id="3.90.1150.10">
    <property type="entry name" value="Aspartate Aminotransferase, domain 1"/>
    <property type="match status" value="1"/>
</dbReference>
<comment type="caution">
    <text evidence="2">The sequence shown here is derived from an EMBL/GenBank/DDBJ whole genome shotgun (WGS) entry which is preliminary data.</text>
</comment>
<dbReference type="InterPro" id="IPR015422">
    <property type="entry name" value="PyrdxlP-dep_Trfase_small"/>
</dbReference>
<dbReference type="PANTHER" id="PTHR43586:SF21">
    <property type="entry name" value="PYRIDOXAL PHOSPHATE (PLP)-DEPENDENT ASPARTATE AMINOTRANSFERASE SUPERFAMILY"/>
    <property type="match status" value="1"/>
</dbReference>
<sequence>MGTILPRALSRLIRMPFDVASVRGLFPSLGDGWIHFDAPAGQQLPDAVITAMSAGARAMPVDPRGVSPQSAAAADAQQTARRAVADLLDADPDGVVLGASRSGLVSALVDALPMSVWDGEVVLSRLDDEENIVPWLRGARRHGASVRWAQVDVSDGTLPTAQYGELIGRRTTLVAVTLASSVTGAIVDVAQIAGYARSVGALLVVDASSAAPYVRLSLEELGADVVLVSAARWGGPRIAAMAFADPERIERMARVSMDPVSTGPARLEAEPVPGPQLTGLVASIEHLAGLDIDAAGKRSQRLDSSLEGAYQYVQRLTQYLVNSLTQLGRVRVIGARVHRIPVVSFVVDGVSAEKVCLRLADNGISALPDRPSRALAQIGVDDAGGAVTIGLGPYALPYDVDQLVRVLGSFG</sequence>
<feature type="domain" description="Aminotransferase class V" evidence="1">
    <location>
        <begin position="34"/>
        <end position="365"/>
    </location>
</feature>
<organism evidence="2 3">
    <name type="scientific">Gordonia hirsuta DSM 44140 = NBRC 16056</name>
    <dbReference type="NCBI Taxonomy" id="1121927"/>
    <lineage>
        <taxon>Bacteria</taxon>
        <taxon>Bacillati</taxon>
        <taxon>Actinomycetota</taxon>
        <taxon>Actinomycetes</taxon>
        <taxon>Mycobacteriales</taxon>
        <taxon>Gordoniaceae</taxon>
        <taxon>Gordonia</taxon>
    </lineage>
</organism>